<dbReference type="EMBL" id="JAGMUU010000003">
    <property type="protein sequence ID" value="KAH7157949.1"/>
    <property type="molecule type" value="Genomic_DNA"/>
</dbReference>
<dbReference type="AlphaFoldDB" id="A0A9P9FC09"/>
<evidence type="ECO:0000313" key="1">
    <source>
        <dbReference type="EMBL" id="KAH7157949.1"/>
    </source>
</evidence>
<dbReference type="Proteomes" id="UP000717696">
    <property type="component" value="Unassembled WGS sequence"/>
</dbReference>
<protein>
    <submittedName>
        <fullName evidence="1">Uncharacterized protein</fullName>
    </submittedName>
</protein>
<sequence length="210" mass="23536">MTRGHKRSNGSDATDDLLRRLNHGLDDVRGCLDQVRQAIMDLERSYAEIRKGSEASIGQAELLPGVTLDQVQMHTSRLSARLHNSGLRDPSEPIYLVHAYDENGDLELPEVSFYPQSVREFFALRTPTSAYHREMLNYLVAFYDIPLPLLARSPPVEGGELTAEGRNLAIEKLAANLCLLEAGFILYEQLSHEQRVVLVQNALGRSHTVK</sequence>
<dbReference type="OrthoDB" id="5416902at2759"/>
<keyword evidence="2" id="KW-1185">Reference proteome</keyword>
<comment type="caution">
    <text evidence="1">The sequence shown here is derived from an EMBL/GenBank/DDBJ whole genome shotgun (WGS) entry which is preliminary data.</text>
</comment>
<accession>A0A9P9FC09</accession>
<name>A0A9P9FC09_9HYPO</name>
<organism evidence="1 2">
    <name type="scientific">Dactylonectria estremocensis</name>
    <dbReference type="NCBI Taxonomy" id="1079267"/>
    <lineage>
        <taxon>Eukaryota</taxon>
        <taxon>Fungi</taxon>
        <taxon>Dikarya</taxon>
        <taxon>Ascomycota</taxon>
        <taxon>Pezizomycotina</taxon>
        <taxon>Sordariomycetes</taxon>
        <taxon>Hypocreomycetidae</taxon>
        <taxon>Hypocreales</taxon>
        <taxon>Nectriaceae</taxon>
        <taxon>Dactylonectria</taxon>
    </lineage>
</organism>
<proteinExistence type="predicted"/>
<gene>
    <name evidence="1" type="ORF">B0J13DRAFT_185029</name>
</gene>
<evidence type="ECO:0000313" key="2">
    <source>
        <dbReference type="Proteomes" id="UP000717696"/>
    </source>
</evidence>
<reference evidence="1" key="1">
    <citation type="journal article" date="2021" name="Nat. Commun.">
        <title>Genetic determinants of endophytism in the Arabidopsis root mycobiome.</title>
        <authorList>
            <person name="Mesny F."/>
            <person name="Miyauchi S."/>
            <person name="Thiergart T."/>
            <person name="Pickel B."/>
            <person name="Atanasova L."/>
            <person name="Karlsson M."/>
            <person name="Huettel B."/>
            <person name="Barry K.W."/>
            <person name="Haridas S."/>
            <person name="Chen C."/>
            <person name="Bauer D."/>
            <person name="Andreopoulos W."/>
            <person name="Pangilinan J."/>
            <person name="LaButti K."/>
            <person name="Riley R."/>
            <person name="Lipzen A."/>
            <person name="Clum A."/>
            <person name="Drula E."/>
            <person name="Henrissat B."/>
            <person name="Kohler A."/>
            <person name="Grigoriev I.V."/>
            <person name="Martin F.M."/>
            <person name="Hacquard S."/>
        </authorList>
    </citation>
    <scope>NUCLEOTIDE SEQUENCE</scope>
    <source>
        <strain evidence="1">MPI-CAGE-AT-0021</strain>
    </source>
</reference>